<evidence type="ECO:0000256" key="1">
    <source>
        <dbReference type="SAM" id="MobiDB-lite"/>
    </source>
</evidence>
<evidence type="ECO:0000313" key="2">
    <source>
        <dbReference type="EMBL" id="MDP1028341.1"/>
    </source>
</evidence>
<dbReference type="RefSeq" id="WP_305174059.1">
    <property type="nucleotide sequence ID" value="NZ_JAUUDS010000008.1"/>
</dbReference>
<feature type="region of interest" description="Disordered" evidence="1">
    <location>
        <begin position="16"/>
        <end position="112"/>
    </location>
</feature>
<protein>
    <submittedName>
        <fullName evidence="2">DUF2934 domain-containing protein</fullName>
    </submittedName>
</protein>
<organism evidence="2 3">
    <name type="scientific">Sphingomonas aurea</name>
    <dbReference type="NCBI Taxonomy" id="3063994"/>
    <lineage>
        <taxon>Bacteria</taxon>
        <taxon>Pseudomonadati</taxon>
        <taxon>Pseudomonadota</taxon>
        <taxon>Alphaproteobacteria</taxon>
        <taxon>Sphingomonadales</taxon>
        <taxon>Sphingomonadaceae</taxon>
        <taxon>Sphingomonas</taxon>
    </lineage>
</organism>
<keyword evidence="3" id="KW-1185">Reference proteome</keyword>
<dbReference type="Proteomes" id="UP001230685">
    <property type="component" value="Unassembled WGS sequence"/>
</dbReference>
<feature type="compositionally biased region" description="Low complexity" evidence="1">
    <location>
        <begin position="94"/>
        <end position="103"/>
    </location>
</feature>
<dbReference type="InterPro" id="IPR021327">
    <property type="entry name" value="DUF2934"/>
</dbReference>
<name>A0ABT9EN17_9SPHN</name>
<proteinExistence type="predicted"/>
<dbReference type="EMBL" id="JAUUDS010000008">
    <property type="protein sequence ID" value="MDP1028341.1"/>
    <property type="molecule type" value="Genomic_DNA"/>
</dbReference>
<gene>
    <name evidence="2" type="ORF">Q5H91_14045</name>
</gene>
<feature type="compositionally biased region" description="Low complexity" evidence="1">
    <location>
        <begin position="54"/>
        <end position="79"/>
    </location>
</feature>
<feature type="compositionally biased region" description="Basic and acidic residues" evidence="1">
    <location>
        <begin position="16"/>
        <end position="32"/>
    </location>
</feature>
<accession>A0ABT9EN17</accession>
<evidence type="ECO:0000313" key="3">
    <source>
        <dbReference type="Proteomes" id="UP001230685"/>
    </source>
</evidence>
<dbReference type="Pfam" id="PF11154">
    <property type="entry name" value="DUF2934"/>
    <property type="match status" value="1"/>
</dbReference>
<reference evidence="2 3" key="1">
    <citation type="submission" date="2023-07" db="EMBL/GenBank/DDBJ databases">
        <authorList>
            <person name="Kim M.K."/>
        </authorList>
    </citation>
    <scope>NUCLEOTIDE SEQUENCE [LARGE SCALE GENOMIC DNA]</scope>
    <source>
        <strain evidence="2 3">KR1UV-12</strain>
    </source>
</reference>
<comment type="caution">
    <text evidence="2">The sequence shown here is derived from an EMBL/GenBank/DDBJ whole genome shotgun (WGS) entry which is preliminary data.</text>
</comment>
<sequence>MSDDRHEAVSRRAYELWEKEGGGHGRHEDHWHQAASELGDGQDAAPAPDGTTLDAAPADQTPVDAPAAPPVKKAAAKAAGSRTPADQTPVDGQTAPPARAAAAKPRKPKTTK</sequence>